<dbReference type="Gene3D" id="2.30.110.10">
    <property type="entry name" value="Electron Transport, Fmn-binding Protein, Chain A"/>
    <property type="match status" value="1"/>
</dbReference>
<dbReference type="RefSeq" id="WP_066429668.1">
    <property type="nucleotide sequence ID" value="NZ_LZRN01000001.1"/>
</dbReference>
<evidence type="ECO:0000313" key="2">
    <source>
        <dbReference type="Proteomes" id="UP000248987"/>
    </source>
</evidence>
<organism evidence="1 2">
    <name type="scientific">Gelidibacter algens</name>
    <dbReference type="NCBI Taxonomy" id="49280"/>
    <lineage>
        <taxon>Bacteria</taxon>
        <taxon>Pseudomonadati</taxon>
        <taxon>Bacteroidota</taxon>
        <taxon>Flavobacteriia</taxon>
        <taxon>Flavobacteriales</taxon>
        <taxon>Flavobacteriaceae</taxon>
        <taxon>Gelidibacter</taxon>
    </lineage>
</organism>
<gene>
    <name evidence="1" type="ORF">LX77_02758</name>
</gene>
<protein>
    <recommendedName>
        <fullName evidence="3">Flavin mononucleotide-binding protein</fullName>
    </recommendedName>
</protein>
<dbReference type="InterPro" id="IPR012349">
    <property type="entry name" value="Split_barrel_FMN-bd"/>
</dbReference>
<comment type="caution">
    <text evidence="1">The sequence shown here is derived from an EMBL/GenBank/DDBJ whole genome shotgun (WGS) entry which is preliminary data.</text>
</comment>
<proteinExistence type="predicted"/>
<evidence type="ECO:0008006" key="3">
    <source>
        <dbReference type="Google" id="ProtNLM"/>
    </source>
</evidence>
<name>A0A1A7R940_9FLAO</name>
<dbReference type="OrthoDB" id="9794935at2"/>
<dbReference type="STRING" id="49280.A9996_00490"/>
<accession>A0A1A7R940</accession>
<dbReference type="AlphaFoldDB" id="A0A1A7R940"/>
<sequence length="155" mass="18032">MFINLEDKNIKFILENNYIGHLGYIYHNKPYVVPITYYFDKEDNSIICYSGAGHKMNAMRKNSAVSLQVEEVESVSNWKSVLVHGTFEEYSGSDAKAYLHKFSLGVKNVILEKKHIKLDFISEFSSKIYNDNIPDVFVIKIEEFSGKMRQNKFEK</sequence>
<evidence type="ECO:0000313" key="1">
    <source>
        <dbReference type="EMBL" id="RAJ22099.1"/>
    </source>
</evidence>
<keyword evidence="2" id="KW-1185">Reference proteome</keyword>
<dbReference type="InterPro" id="IPR024747">
    <property type="entry name" value="Pyridox_Oxase-rel"/>
</dbReference>
<dbReference type="Pfam" id="PF12900">
    <property type="entry name" value="Pyridox_ox_2"/>
    <property type="match status" value="1"/>
</dbReference>
<dbReference type="EMBL" id="QLLQ01000011">
    <property type="protein sequence ID" value="RAJ22099.1"/>
    <property type="molecule type" value="Genomic_DNA"/>
</dbReference>
<reference evidence="1 2" key="1">
    <citation type="submission" date="2018-06" db="EMBL/GenBank/DDBJ databases">
        <title>Genomic Encyclopedia of Archaeal and Bacterial Type Strains, Phase II (KMG-II): from individual species to whole genera.</title>
        <authorList>
            <person name="Goeker M."/>
        </authorList>
    </citation>
    <scope>NUCLEOTIDE SEQUENCE [LARGE SCALE GENOMIC DNA]</scope>
    <source>
        <strain evidence="1 2">DSM 12408</strain>
    </source>
</reference>
<dbReference type="SUPFAM" id="SSF50475">
    <property type="entry name" value="FMN-binding split barrel"/>
    <property type="match status" value="1"/>
</dbReference>
<dbReference type="Proteomes" id="UP000248987">
    <property type="component" value="Unassembled WGS sequence"/>
</dbReference>